<dbReference type="AlphaFoldDB" id="T1GSN5"/>
<reference evidence="1" key="2">
    <citation type="submission" date="2015-06" db="UniProtKB">
        <authorList>
            <consortium name="EnsemblMetazoa"/>
        </authorList>
    </citation>
    <scope>IDENTIFICATION</scope>
</reference>
<dbReference type="HOGENOM" id="CLU_3175940_0_0_1"/>
<protein>
    <submittedName>
        <fullName evidence="1">Uncharacterized protein</fullName>
    </submittedName>
</protein>
<evidence type="ECO:0000313" key="2">
    <source>
        <dbReference type="Proteomes" id="UP000015102"/>
    </source>
</evidence>
<accession>T1GSN5</accession>
<name>T1GSN5_MEGSC</name>
<sequence>MTGNPYSEIQLNLDWDCFQCCLMYSSSCNITFSIEMLKRLQFQRRQR</sequence>
<evidence type="ECO:0000313" key="1">
    <source>
        <dbReference type="EnsemblMetazoa" id="MESCA006695-PA"/>
    </source>
</evidence>
<reference evidence="2" key="1">
    <citation type="submission" date="2013-02" db="EMBL/GenBank/DDBJ databases">
        <authorList>
            <person name="Hughes D."/>
        </authorList>
    </citation>
    <scope>NUCLEOTIDE SEQUENCE</scope>
    <source>
        <strain>Durham</strain>
        <strain evidence="2">NC isolate 2 -- Noor lab</strain>
    </source>
</reference>
<dbReference type="EMBL" id="CAQQ02167845">
    <property type="status" value="NOT_ANNOTATED_CDS"/>
    <property type="molecule type" value="Genomic_DNA"/>
</dbReference>
<keyword evidence="2" id="KW-1185">Reference proteome</keyword>
<dbReference type="EnsemblMetazoa" id="MESCA006695-RA">
    <property type="protein sequence ID" value="MESCA006695-PA"/>
    <property type="gene ID" value="MESCA006695"/>
</dbReference>
<organism evidence="1 2">
    <name type="scientific">Megaselia scalaris</name>
    <name type="common">Humpbacked fly</name>
    <name type="synonym">Phora scalaris</name>
    <dbReference type="NCBI Taxonomy" id="36166"/>
    <lineage>
        <taxon>Eukaryota</taxon>
        <taxon>Metazoa</taxon>
        <taxon>Ecdysozoa</taxon>
        <taxon>Arthropoda</taxon>
        <taxon>Hexapoda</taxon>
        <taxon>Insecta</taxon>
        <taxon>Pterygota</taxon>
        <taxon>Neoptera</taxon>
        <taxon>Endopterygota</taxon>
        <taxon>Diptera</taxon>
        <taxon>Brachycera</taxon>
        <taxon>Muscomorpha</taxon>
        <taxon>Platypezoidea</taxon>
        <taxon>Phoridae</taxon>
        <taxon>Megaseliini</taxon>
        <taxon>Megaselia</taxon>
    </lineage>
</organism>
<dbReference type="Proteomes" id="UP000015102">
    <property type="component" value="Unassembled WGS sequence"/>
</dbReference>
<proteinExistence type="predicted"/>